<dbReference type="GO" id="GO:0005524">
    <property type="term" value="F:ATP binding"/>
    <property type="evidence" value="ECO:0007669"/>
    <property type="project" value="UniProtKB-KW"/>
</dbReference>
<dbReference type="Gene3D" id="3.40.1190.10">
    <property type="entry name" value="Mur-like, catalytic domain"/>
    <property type="match status" value="1"/>
</dbReference>
<keyword evidence="5" id="KW-0067">ATP-binding</keyword>
<dbReference type="RefSeq" id="XP_033691620.1">
    <property type="nucleotide sequence ID" value="XM_033826392.1"/>
</dbReference>
<organism evidence="9 10">
    <name type="scientific">Trematosphaeria pertusa</name>
    <dbReference type="NCBI Taxonomy" id="390896"/>
    <lineage>
        <taxon>Eukaryota</taxon>
        <taxon>Fungi</taxon>
        <taxon>Dikarya</taxon>
        <taxon>Ascomycota</taxon>
        <taxon>Pezizomycotina</taxon>
        <taxon>Dothideomycetes</taxon>
        <taxon>Pleosporomycetidae</taxon>
        <taxon>Pleosporales</taxon>
        <taxon>Massarineae</taxon>
        <taxon>Trematosphaeriaceae</taxon>
        <taxon>Trematosphaeria</taxon>
    </lineage>
</organism>
<dbReference type="GO" id="GO:0008841">
    <property type="term" value="F:dihydrofolate synthase activity"/>
    <property type="evidence" value="ECO:0007669"/>
    <property type="project" value="TreeGrafter"/>
</dbReference>
<dbReference type="GO" id="GO:0046872">
    <property type="term" value="F:metal ion binding"/>
    <property type="evidence" value="ECO:0007669"/>
    <property type="project" value="UniProtKB-KW"/>
</dbReference>
<dbReference type="InterPro" id="IPR036615">
    <property type="entry name" value="Mur_ligase_C_dom_sf"/>
</dbReference>
<keyword evidence="10" id="KW-1185">Reference proteome</keyword>
<sequence length="681" mass="76888">MIQPGLERIGLLLKNVQFPWKAIHVAGTNGKGSICAFASALLTRRCVRNGRFTSPHLIDRWDCITINDKPVSERQFRKIEDHFIQLNQREHINASEFELLTATAFQLFNEAKVDVGVVEVGMGGKLDATNILNNQVVSVISKIARDHQNFLGNTLEEIALHKAGILRPSVPYIVNPINEWNVHDAIDDYAAEIGAGPRILPETEELRENLYSTKDWHKFATGLRPFQRDNAVLAFLAVLEVLKSMNESTRKSTSLLSGLRNKVFPGRLQRSYVRQVFGASNNRRILIDGAHNPDAAEALNDFVRPPSTSKRNFDGAGSLSRGRPITWVLAMTDGKDARRYLARLLRPGDNVVTTTFGPVDGMPWVRPMDPKELLKIALESIPEITGLYVPTAGTFRALCAAKYLTGLGQDHPIVLTGSLYLVGDFLREKRQLTEDGYTMNINWVDREERNRVNNFLSNKLPDVDRIPADSPVTAVGESREEEEARKLLEEIEKLNREMQFLDLEEKRLTQTRSFQPDHPVPAAPVPLPSTPSPEPNSKATSPKQKFFEEFENIRKQLANLPSTPLPPTESAEPDNNLRDLVKTVPPRPDVEAILKQEEKPRIRAHYARSDPKETPINRTFRLAHSDGELPSKVRRVLLKDQAEVDVRKLQPLKIRKHQAKAEDDEDEEPRSYLRKAYSNAK</sequence>
<accession>A0A6A6J1S7</accession>
<evidence type="ECO:0000313" key="9">
    <source>
        <dbReference type="EMBL" id="KAF2256616.1"/>
    </source>
</evidence>
<dbReference type="GeneID" id="54579722"/>
<dbReference type="InterPro" id="IPR001645">
    <property type="entry name" value="Folylpolyglutamate_synth"/>
</dbReference>
<dbReference type="PANTHER" id="PTHR11136">
    <property type="entry name" value="FOLYLPOLYGLUTAMATE SYNTHASE-RELATED"/>
    <property type="match status" value="1"/>
</dbReference>
<dbReference type="GO" id="GO:0005739">
    <property type="term" value="C:mitochondrion"/>
    <property type="evidence" value="ECO:0007669"/>
    <property type="project" value="TreeGrafter"/>
</dbReference>
<keyword evidence="4" id="KW-0547">Nucleotide-binding</keyword>
<feature type="region of interest" description="Disordered" evidence="8">
    <location>
        <begin position="512"/>
        <end position="542"/>
    </location>
</feature>
<dbReference type="Proteomes" id="UP000800094">
    <property type="component" value="Unassembled WGS sequence"/>
</dbReference>
<dbReference type="GO" id="GO:0005829">
    <property type="term" value="C:cytosol"/>
    <property type="evidence" value="ECO:0007669"/>
    <property type="project" value="TreeGrafter"/>
</dbReference>
<dbReference type="PANTHER" id="PTHR11136:SF0">
    <property type="entry name" value="DIHYDROFOLATE SYNTHETASE-RELATED"/>
    <property type="match status" value="1"/>
</dbReference>
<feature type="coiled-coil region" evidence="7">
    <location>
        <begin position="477"/>
        <end position="511"/>
    </location>
</feature>
<proteinExistence type="inferred from homology"/>
<comment type="similarity">
    <text evidence="1">Belongs to the folylpolyglutamate synthase family.</text>
</comment>
<keyword evidence="6" id="KW-0460">Magnesium</keyword>
<dbReference type="EMBL" id="ML987189">
    <property type="protein sequence ID" value="KAF2256616.1"/>
    <property type="molecule type" value="Genomic_DNA"/>
</dbReference>
<reference evidence="9" key="1">
    <citation type="journal article" date="2020" name="Stud. Mycol.">
        <title>101 Dothideomycetes genomes: a test case for predicting lifestyles and emergence of pathogens.</title>
        <authorList>
            <person name="Haridas S."/>
            <person name="Albert R."/>
            <person name="Binder M."/>
            <person name="Bloem J."/>
            <person name="Labutti K."/>
            <person name="Salamov A."/>
            <person name="Andreopoulos B."/>
            <person name="Baker S."/>
            <person name="Barry K."/>
            <person name="Bills G."/>
            <person name="Bluhm B."/>
            <person name="Cannon C."/>
            <person name="Castanera R."/>
            <person name="Culley D."/>
            <person name="Daum C."/>
            <person name="Ezra D."/>
            <person name="Gonzalez J."/>
            <person name="Henrissat B."/>
            <person name="Kuo A."/>
            <person name="Liang C."/>
            <person name="Lipzen A."/>
            <person name="Lutzoni F."/>
            <person name="Magnuson J."/>
            <person name="Mondo S."/>
            <person name="Nolan M."/>
            <person name="Ohm R."/>
            <person name="Pangilinan J."/>
            <person name="Park H.-J."/>
            <person name="Ramirez L."/>
            <person name="Alfaro M."/>
            <person name="Sun H."/>
            <person name="Tritt A."/>
            <person name="Yoshinaga Y."/>
            <person name="Zwiers L.-H."/>
            <person name="Turgeon B."/>
            <person name="Goodwin S."/>
            <person name="Spatafora J."/>
            <person name="Crous P."/>
            <person name="Grigoriev I."/>
        </authorList>
    </citation>
    <scope>NUCLEOTIDE SEQUENCE</scope>
    <source>
        <strain evidence="9">CBS 122368</strain>
    </source>
</reference>
<dbReference type="GO" id="GO:0004326">
    <property type="term" value="F:tetrahydrofolylpolyglutamate synthase activity"/>
    <property type="evidence" value="ECO:0007669"/>
    <property type="project" value="InterPro"/>
</dbReference>
<keyword evidence="3" id="KW-0479">Metal-binding</keyword>
<keyword evidence="2" id="KW-0436">Ligase</keyword>
<dbReference type="NCBIfam" id="TIGR01499">
    <property type="entry name" value="folC"/>
    <property type="match status" value="1"/>
</dbReference>
<dbReference type="InterPro" id="IPR018109">
    <property type="entry name" value="Folylpolyglutamate_synth_CS"/>
</dbReference>
<dbReference type="SUPFAM" id="SSF53244">
    <property type="entry name" value="MurD-like peptide ligases, peptide-binding domain"/>
    <property type="match status" value="1"/>
</dbReference>
<gene>
    <name evidence="9" type="ORF">BU26DRAFT_499258</name>
</gene>
<name>A0A6A6J1S7_9PLEO</name>
<evidence type="ECO:0000256" key="5">
    <source>
        <dbReference type="ARBA" id="ARBA00022840"/>
    </source>
</evidence>
<keyword evidence="7" id="KW-0175">Coiled coil</keyword>
<evidence type="ECO:0000256" key="1">
    <source>
        <dbReference type="ARBA" id="ARBA00008276"/>
    </source>
</evidence>
<dbReference type="AlphaFoldDB" id="A0A6A6J1S7"/>
<evidence type="ECO:0000256" key="7">
    <source>
        <dbReference type="SAM" id="Coils"/>
    </source>
</evidence>
<dbReference type="SUPFAM" id="SSF53623">
    <property type="entry name" value="MurD-like peptide ligases, catalytic domain"/>
    <property type="match status" value="1"/>
</dbReference>
<evidence type="ECO:0000256" key="3">
    <source>
        <dbReference type="ARBA" id="ARBA00022723"/>
    </source>
</evidence>
<evidence type="ECO:0000256" key="6">
    <source>
        <dbReference type="ARBA" id="ARBA00022842"/>
    </source>
</evidence>
<dbReference type="UniPathway" id="UPA00850"/>
<protein>
    <submittedName>
        <fullName evidence="9">FolC bifunctional protein</fullName>
    </submittedName>
</protein>
<evidence type="ECO:0000313" key="10">
    <source>
        <dbReference type="Proteomes" id="UP000800094"/>
    </source>
</evidence>
<dbReference type="OrthoDB" id="5212574at2759"/>
<dbReference type="PROSITE" id="PS01012">
    <property type="entry name" value="FOLYLPOLYGLU_SYNT_2"/>
    <property type="match status" value="1"/>
</dbReference>
<dbReference type="InterPro" id="IPR036565">
    <property type="entry name" value="Mur-like_cat_sf"/>
</dbReference>
<feature type="compositionally biased region" description="Pro residues" evidence="8">
    <location>
        <begin position="518"/>
        <end position="534"/>
    </location>
</feature>
<feature type="region of interest" description="Disordered" evidence="8">
    <location>
        <begin position="652"/>
        <end position="681"/>
    </location>
</feature>
<evidence type="ECO:0000256" key="2">
    <source>
        <dbReference type="ARBA" id="ARBA00022598"/>
    </source>
</evidence>
<evidence type="ECO:0000256" key="4">
    <source>
        <dbReference type="ARBA" id="ARBA00022741"/>
    </source>
</evidence>
<dbReference type="Gene3D" id="3.90.190.20">
    <property type="entry name" value="Mur ligase, C-terminal domain"/>
    <property type="match status" value="1"/>
</dbReference>
<evidence type="ECO:0000256" key="8">
    <source>
        <dbReference type="SAM" id="MobiDB-lite"/>
    </source>
</evidence>